<protein>
    <recommendedName>
        <fullName evidence="1">CopG-like ribbon-helix-helix domain-containing protein</fullName>
    </recommendedName>
</protein>
<accession>K9ZD92</accession>
<proteinExistence type="predicted"/>
<dbReference type="AlphaFoldDB" id="K9ZD92"/>
<keyword evidence="3" id="KW-1185">Reference proteome</keyword>
<sequence length="84" mass="9701">MMLITSAVNKIFLDQQESRIVSLLDIRPMAMRPRVTITLDEEIYKELTNIAEEQERTPANLAAYIVTKAIKEKNKENPQNKEVL</sequence>
<reference evidence="3" key="1">
    <citation type="journal article" date="2013" name="Proc. Natl. Acad. Sci. U.S.A.">
        <title>Improving the coverage of the cyanobacterial phylum using diversity-driven genome sequencing.</title>
        <authorList>
            <person name="Shih P.M."/>
            <person name="Wu D."/>
            <person name="Latifi A."/>
            <person name="Axen S.D."/>
            <person name="Fewer D.P."/>
            <person name="Talla E."/>
            <person name="Calteau A."/>
            <person name="Cai F."/>
            <person name="Tandeau de Marsac N."/>
            <person name="Rippka R."/>
            <person name="Herdman M."/>
            <person name="Sivonen K."/>
            <person name="Coursin T."/>
            <person name="Laurent T."/>
            <person name="Goodwin L."/>
            <person name="Nolan M."/>
            <person name="Davenport K.W."/>
            <person name="Han C.S."/>
            <person name="Rubin E.M."/>
            <person name="Eisen J.A."/>
            <person name="Woyke T."/>
            <person name="Gugger M."/>
            <person name="Kerfeld C.A."/>
        </authorList>
    </citation>
    <scope>NUCLEOTIDE SEQUENCE [LARGE SCALE GENOMIC DNA]</scope>
    <source>
        <strain evidence="3">ATCC 27899 / PCC 7122</strain>
    </source>
</reference>
<evidence type="ECO:0000313" key="2">
    <source>
        <dbReference type="EMBL" id="AFZ57156.1"/>
    </source>
</evidence>
<organism evidence="2 3">
    <name type="scientific">Anabaena cylindrica (strain ATCC 27899 / PCC 7122)</name>
    <dbReference type="NCBI Taxonomy" id="272123"/>
    <lineage>
        <taxon>Bacteria</taxon>
        <taxon>Bacillati</taxon>
        <taxon>Cyanobacteriota</taxon>
        <taxon>Cyanophyceae</taxon>
        <taxon>Nostocales</taxon>
        <taxon>Nostocaceae</taxon>
        <taxon>Anabaena</taxon>
    </lineage>
</organism>
<evidence type="ECO:0000313" key="3">
    <source>
        <dbReference type="Proteomes" id="UP000010474"/>
    </source>
</evidence>
<dbReference type="InterPro" id="IPR012869">
    <property type="entry name" value="RHH_5"/>
</dbReference>
<gene>
    <name evidence="2" type="ordered locus">Anacy_1656</name>
</gene>
<dbReference type="STRING" id="272123.Anacy_1656"/>
<dbReference type="KEGG" id="acy:Anacy_1656"/>
<dbReference type="OrthoDB" id="465824at2"/>
<dbReference type="Proteomes" id="UP000010474">
    <property type="component" value="Chromosome"/>
</dbReference>
<name>K9ZD92_ANACC</name>
<feature type="domain" description="CopG-like ribbon-helix-helix" evidence="1">
    <location>
        <begin position="33"/>
        <end position="73"/>
    </location>
</feature>
<dbReference type="Pfam" id="PF07878">
    <property type="entry name" value="RHH_5"/>
    <property type="match status" value="1"/>
</dbReference>
<dbReference type="HOGENOM" id="CLU_2520346_0_0_3"/>
<dbReference type="EMBL" id="CP003659">
    <property type="protein sequence ID" value="AFZ57156.1"/>
    <property type="molecule type" value="Genomic_DNA"/>
</dbReference>
<evidence type="ECO:0000259" key="1">
    <source>
        <dbReference type="Pfam" id="PF07878"/>
    </source>
</evidence>
<dbReference type="PATRIC" id="fig|272123.3.peg.1806"/>